<evidence type="ECO:0000313" key="2">
    <source>
        <dbReference type="EMBL" id="KAF7280066.1"/>
    </source>
</evidence>
<feature type="region of interest" description="Disordered" evidence="1">
    <location>
        <begin position="1"/>
        <end position="26"/>
    </location>
</feature>
<sequence>MDKNTSQEREIATRLPSRGSVTALQQNRKINIDIDRVDWREGDGRGSERDAGGRDSRVRFCGEKHVVCLKRKSCPSINRKHVS</sequence>
<organism evidence="2 3">
    <name type="scientific">Rhynchophorus ferrugineus</name>
    <name type="common">Red palm weevil</name>
    <name type="synonym">Curculio ferrugineus</name>
    <dbReference type="NCBI Taxonomy" id="354439"/>
    <lineage>
        <taxon>Eukaryota</taxon>
        <taxon>Metazoa</taxon>
        <taxon>Ecdysozoa</taxon>
        <taxon>Arthropoda</taxon>
        <taxon>Hexapoda</taxon>
        <taxon>Insecta</taxon>
        <taxon>Pterygota</taxon>
        <taxon>Neoptera</taxon>
        <taxon>Endopterygota</taxon>
        <taxon>Coleoptera</taxon>
        <taxon>Polyphaga</taxon>
        <taxon>Cucujiformia</taxon>
        <taxon>Curculionidae</taxon>
        <taxon>Dryophthorinae</taxon>
        <taxon>Rhynchophorus</taxon>
    </lineage>
</organism>
<evidence type="ECO:0000256" key="1">
    <source>
        <dbReference type="SAM" id="MobiDB-lite"/>
    </source>
</evidence>
<comment type="caution">
    <text evidence="2">The sequence shown here is derived from an EMBL/GenBank/DDBJ whole genome shotgun (WGS) entry which is preliminary data.</text>
</comment>
<dbReference type="EMBL" id="JAACXV010000324">
    <property type="protein sequence ID" value="KAF7280066.1"/>
    <property type="molecule type" value="Genomic_DNA"/>
</dbReference>
<dbReference type="AlphaFoldDB" id="A0A834MFG4"/>
<accession>A0A834MFG4</accession>
<name>A0A834MFG4_RHYFE</name>
<proteinExistence type="predicted"/>
<protein>
    <submittedName>
        <fullName evidence="2">Uncharacterized protein</fullName>
    </submittedName>
</protein>
<gene>
    <name evidence="2" type="ORF">GWI33_006449</name>
</gene>
<feature type="compositionally biased region" description="Basic and acidic residues" evidence="1">
    <location>
        <begin position="1"/>
        <end position="12"/>
    </location>
</feature>
<dbReference type="Proteomes" id="UP000625711">
    <property type="component" value="Unassembled WGS sequence"/>
</dbReference>
<keyword evidence="3" id="KW-1185">Reference proteome</keyword>
<evidence type="ECO:0000313" key="3">
    <source>
        <dbReference type="Proteomes" id="UP000625711"/>
    </source>
</evidence>
<reference evidence="2" key="1">
    <citation type="submission" date="2020-08" db="EMBL/GenBank/DDBJ databases">
        <title>Genome sequencing and assembly of the red palm weevil Rhynchophorus ferrugineus.</title>
        <authorList>
            <person name="Dias G.B."/>
            <person name="Bergman C.M."/>
            <person name="Manee M."/>
        </authorList>
    </citation>
    <scope>NUCLEOTIDE SEQUENCE</scope>
    <source>
        <strain evidence="2">AA-2017</strain>
        <tissue evidence="2">Whole larva</tissue>
    </source>
</reference>